<gene>
    <name evidence="10" type="ORF">A2519_05930</name>
</gene>
<feature type="domain" description="CO dehydrogenase/acetyl-CoA synthase delta subunit TIM barrel" evidence="7">
    <location>
        <begin position="862"/>
        <end position="1096"/>
    </location>
</feature>
<dbReference type="Gene3D" id="3.40.1470.10">
    <property type="entry name" value="Bifunctional carbon monoxide dehydrogenase/acetyl-coa synthase(codh/acs), Chain M, domain 5"/>
    <property type="match status" value="1"/>
</dbReference>
<feature type="domain" description="Carbon monoxide dehydrogenase subunit alpha ,N-terminal" evidence="8">
    <location>
        <begin position="22"/>
        <end position="110"/>
    </location>
</feature>
<dbReference type="PANTHER" id="PTHR42281">
    <property type="match status" value="1"/>
</dbReference>
<dbReference type="Gene3D" id="3.40.970.20">
    <property type="entry name" value="Carbon monoxide dehydrogenase alpha subunit. Chain D, domain 4"/>
    <property type="match status" value="1"/>
</dbReference>
<dbReference type="Gene3D" id="3.40.50.2030">
    <property type="match status" value="1"/>
</dbReference>
<keyword evidence="6" id="KW-0411">Iron-sulfur</keyword>
<sequence length="1167" mass="127503">MSKHISTQAIDGAIEWVARAEAKLDQAIAAKGESCTIGFPDTAYFLPIIYSLTAEKMQTLADLRCILKRAKALVPARPAGSVWLPYLGNTLDAGVASLFACEVIEACKYLIGPNPAEGIWLGAANDIIMRERGIEFVDGTAPGFAAITGAAPTTEIAVAIARELQEKNLYVFMAGSTNGKQFAEQLHEAGVQLGWETRLVPFGRDVSALVYALGFANRAALSFGAVKPGDFAANLQYNKNRVFAFVLAFGEVDKEKYAAAAGAINYGFPVIADTDIPQILPTGICTYEHVVSNVSHAVMVEKALEVRGCKVKITKVPVPVPYGPAFEGERIRKADTQAEFGGNKTTAFEFVTSRELEEVVDGKIDVIGPDIDQIPEGECMPLAIWVEVAGRKMQSDFEPILERQIHHMLNGAEGLWHMGQRDIIWTRVSKAGFAKGLRLKHYGEIIHAKFLSDYPAIVDKVQVTMITDRDEVEKRIVIARKVYNERNRRMESMTDEAVDTFYSCLLCQSFAPNHVCIITPERLGLCGAYNWLDGKAAYEIDNTGPNQPVIKGECVDPVRGIWKNINDYVFINSHKTIETFSAYSIMDHPMTSCGCFEVICGYVPECNGVMVVNREFTGDTPSGMIFSTLAGSVGGGQQTPGFMGCGKVFLTSRKFLKADGGFKRLVWMPKELKELLKEDLVKRFEEQGVPGLLDQIADETVATDAKQIRMHMEKVGHPALGMDDMSVSTQVAAKQEEVKPEPVKVEVKAEAHAEVRDKKTEITPELIEEITNKLTEKVRKDFKARVTEEIVKDIINTLSEKFLGLKAAVQSIPERPRPLPVKPSIKPAVSQGPRALDRIAGITAFNVKKDTGTIPVNTVTLGATREQGGTRGKVCQIGGATAMPFHLWEGVMPNKPLVAMEVFDVVGPKYPAVLREIYGDLLNHPADMAKACVEKYGAELISVRLEGTHPEKGDRTPDQAVELVKSVLAAVDVPLIITGHSSFDRCNEVMKAVAAACKGENLLLNWVESDNYRTIAGAALAYGHSVVAMSPIDVNIGKQLNILLSNMDVKPGQIVMDAMTGAMGYGIEYTYSVMERIRLTGLGGDAMLAFPIIVSPGQECAKIKELKSSEKEFPAWGELKKRAALWELTTATSLLYAGADVFIMYHPDAVQGLKNTIEQLMDGKGKA</sequence>
<dbReference type="InterPro" id="IPR011254">
    <property type="entry name" value="Prismane-like_sf"/>
</dbReference>
<evidence type="ECO:0000256" key="3">
    <source>
        <dbReference type="ARBA" id="ARBA00022679"/>
    </source>
</evidence>
<dbReference type="NCBIfam" id="TIGR00316">
    <property type="entry name" value="cdhC"/>
    <property type="match status" value="1"/>
</dbReference>
<dbReference type="InterPro" id="IPR016041">
    <property type="entry name" value="Ac-CoA_synth_d_su_TIM-brl"/>
</dbReference>
<name>A0A1F7F4S7_UNCRA</name>
<evidence type="ECO:0000256" key="2">
    <source>
        <dbReference type="ARBA" id="ARBA00022596"/>
    </source>
</evidence>
<dbReference type="Proteomes" id="UP000179243">
    <property type="component" value="Unassembled WGS sequence"/>
</dbReference>
<evidence type="ECO:0000256" key="6">
    <source>
        <dbReference type="ARBA" id="ARBA00023014"/>
    </source>
</evidence>
<evidence type="ECO:0000256" key="1">
    <source>
        <dbReference type="ARBA" id="ARBA00012244"/>
    </source>
</evidence>
<dbReference type="InterPro" id="IPR016099">
    <property type="entry name" value="Prismane-like_a/b-sand"/>
</dbReference>
<keyword evidence="3" id="KW-0808">Transferase</keyword>
<keyword evidence="4" id="KW-0479">Metal-binding</keyword>
<dbReference type="AlphaFoldDB" id="A0A1F7F4S7"/>
<dbReference type="Pfam" id="PF19436">
    <property type="entry name" value="ACS_CODH_B_C"/>
    <property type="match status" value="1"/>
</dbReference>
<evidence type="ECO:0000256" key="5">
    <source>
        <dbReference type="ARBA" id="ARBA00023004"/>
    </source>
</evidence>
<evidence type="ECO:0000259" key="7">
    <source>
        <dbReference type="Pfam" id="PF03599"/>
    </source>
</evidence>
<accession>A0A1F7F4S7</accession>
<dbReference type="GO" id="GO:0043885">
    <property type="term" value="F:anaerobic carbon-monoxide dehydrogenase activity"/>
    <property type="evidence" value="ECO:0007669"/>
    <property type="project" value="InterPro"/>
</dbReference>
<evidence type="ECO:0000259" key="9">
    <source>
        <dbReference type="Pfam" id="PF19436"/>
    </source>
</evidence>
<feature type="domain" description="CO dehydrogenase/acetyl-CoA synthase complex beta subunit C-terminal" evidence="9">
    <location>
        <begin position="483"/>
        <end position="725"/>
    </location>
</feature>
<dbReference type="NCBIfam" id="NF003376">
    <property type="entry name" value="PRK04452.1-2"/>
    <property type="match status" value="1"/>
</dbReference>
<dbReference type="NCBIfam" id="NF040764">
    <property type="entry name" value="CODH_ACS_al_bet"/>
    <property type="match status" value="1"/>
</dbReference>
<dbReference type="EMBL" id="MFYX01000124">
    <property type="protein sequence ID" value="OGK01537.1"/>
    <property type="molecule type" value="Genomic_DNA"/>
</dbReference>
<proteinExistence type="predicted"/>
<evidence type="ECO:0000256" key="4">
    <source>
        <dbReference type="ARBA" id="ARBA00022723"/>
    </source>
</evidence>
<dbReference type="SUPFAM" id="SSF56821">
    <property type="entry name" value="Prismane protein-like"/>
    <property type="match status" value="1"/>
</dbReference>
<dbReference type="GO" id="GO:0006084">
    <property type="term" value="P:acetyl-CoA metabolic process"/>
    <property type="evidence" value="ECO:0007669"/>
    <property type="project" value="InterPro"/>
</dbReference>
<dbReference type="PANTHER" id="PTHR42281:SF1">
    <property type="entry name" value="ACETYL-COA DECARBONYLASE_SYNTHASE COMPLEX SUBUNIT BETA 1"/>
    <property type="match status" value="1"/>
</dbReference>
<dbReference type="Pfam" id="PF03599">
    <property type="entry name" value="CdhD"/>
    <property type="match status" value="1"/>
</dbReference>
<evidence type="ECO:0000259" key="8">
    <source>
        <dbReference type="Pfam" id="PF18537"/>
    </source>
</evidence>
<dbReference type="SUPFAM" id="SSF51717">
    <property type="entry name" value="Dihydropteroate synthetase-like"/>
    <property type="match status" value="1"/>
</dbReference>
<comment type="caution">
    <text evidence="10">The sequence shown here is derived from an EMBL/GenBank/DDBJ whole genome shotgun (WGS) entry which is preliminary data.</text>
</comment>
<dbReference type="NCBIfam" id="NF003379">
    <property type="entry name" value="PRK04456.1"/>
    <property type="match status" value="1"/>
</dbReference>
<dbReference type="EC" id="2.3.1.169" evidence="1"/>
<dbReference type="InterPro" id="IPR038571">
    <property type="entry name" value="CO_DH/Ac-CoA_synth_bsu_3_sf"/>
</dbReference>
<dbReference type="GO" id="GO:0046872">
    <property type="term" value="F:metal ion binding"/>
    <property type="evidence" value="ECO:0007669"/>
    <property type="project" value="UniProtKB-KW"/>
</dbReference>
<keyword evidence="2" id="KW-0533">Nickel</keyword>
<dbReference type="InterPro" id="IPR011005">
    <property type="entry name" value="Dihydropteroate_synth-like_sf"/>
</dbReference>
<dbReference type="InterPro" id="IPR004461">
    <property type="entry name" value="CO_DH/Ac-CoA_synth_bsu"/>
</dbReference>
<dbReference type="Pfam" id="PF03598">
    <property type="entry name" value="CdhC"/>
    <property type="match status" value="1"/>
</dbReference>
<protein>
    <recommendedName>
        <fullName evidence="1">CO-methylating acetyl-CoA synthase</fullName>
        <ecNumber evidence="1">2.3.1.169</ecNumber>
    </recommendedName>
</protein>
<dbReference type="GO" id="GO:0051536">
    <property type="term" value="F:iron-sulfur cluster binding"/>
    <property type="evidence" value="ECO:0007669"/>
    <property type="project" value="UniProtKB-KW"/>
</dbReference>
<dbReference type="InterPro" id="IPR045822">
    <property type="entry name" value="ACS_CODH_B_C"/>
</dbReference>
<dbReference type="GO" id="GO:0043884">
    <property type="term" value="F:CO-methylating acetyl-CoA synthase activity"/>
    <property type="evidence" value="ECO:0007669"/>
    <property type="project" value="UniProtKB-EC"/>
</dbReference>
<evidence type="ECO:0000313" key="10">
    <source>
        <dbReference type="EMBL" id="OGK01537.1"/>
    </source>
</evidence>
<keyword evidence="5" id="KW-0408">Iron</keyword>
<reference evidence="10 11" key="1">
    <citation type="journal article" date="2016" name="Nat. Commun.">
        <title>Thousands of microbial genomes shed light on interconnected biogeochemical processes in an aquifer system.</title>
        <authorList>
            <person name="Anantharaman K."/>
            <person name="Brown C.T."/>
            <person name="Hug L.A."/>
            <person name="Sharon I."/>
            <person name="Castelle C.J."/>
            <person name="Probst A.J."/>
            <person name="Thomas B.C."/>
            <person name="Singh A."/>
            <person name="Wilkins M.J."/>
            <person name="Karaoz U."/>
            <person name="Brodie E.L."/>
            <person name="Williams K.H."/>
            <person name="Hubbard S.S."/>
            <person name="Banfield J.F."/>
        </authorList>
    </citation>
    <scope>NUCLEOTIDE SEQUENCE [LARGE SCALE GENOMIC DNA]</scope>
</reference>
<dbReference type="Gene3D" id="1.10.8.190">
    <property type="entry name" value="Carbon monoxide dehydrogenase alpha subunit. Chain M, domain 1"/>
    <property type="match status" value="1"/>
</dbReference>
<dbReference type="InterPro" id="IPR041350">
    <property type="entry name" value="CODH_A_N"/>
</dbReference>
<dbReference type="Gene3D" id="3.20.20.20">
    <property type="entry name" value="Dihydropteroate synthase-like"/>
    <property type="match status" value="1"/>
</dbReference>
<dbReference type="Gene3D" id="3.30.1650.10">
    <property type="entry name" value="Bifunctional carbon monoxide dehydrogenase/acetyl-coa synthase(codh/acs), Chain M, domain 3"/>
    <property type="match status" value="1"/>
</dbReference>
<dbReference type="NCBIfam" id="NF007078">
    <property type="entry name" value="PRK09529.1"/>
    <property type="match status" value="1"/>
</dbReference>
<organism evidence="10 11">
    <name type="scientific">Candidatus Raymondbacteria bacterium RIFOXYD12_FULL_49_13</name>
    <dbReference type="NCBI Taxonomy" id="1817890"/>
    <lineage>
        <taxon>Bacteria</taxon>
        <taxon>Raymondiibacteriota</taxon>
    </lineage>
</organism>
<dbReference type="Pfam" id="PF18537">
    <property type="entry name" value="CODH_A_N"/>
    <property type="match status" value="1"/>
</dbReference>
<evidence type="ECO:0000313" key="11">
    <source>
        <dbReference type="Proteomes" id="UP000179243"/>
    </source>
</evidence>